<evidence type="ECO:0000313" key="2">
    <source>
        <dbReference type="Proteomes" id="UP000423525"/>
    </source>
</evidence>
<sequence>MVYKITKKLDDRSLSSHAFEKVPVDVAIFGHSRRRF</sequence>
<organism evidence="1 2">
    <name type="scientific">Corynebacterium rouxii</name>
    <dbReference type="NCBI Taxonomy" id="2719119"/>
    <lineage>
        <taxon>Bacteria</taxon>
        <taxon>Bacillati</taxon>
        <taxon>Actinomycetota</taxon>
        <taxon>Actinomycetes</taxon>
        <taxon>Mycobacteriales</taxon>
        <taxon>Corynebacteriaceae</taxon>
        <taxon>Corynebacterium</taxon>
    </lineage>
</organism>
<proteinExistence type="predicted"/>
<protein>
    <submittedName>
        <fullName evidence="1">Uncharacterized protein</fullName>
    </submittedName>
</protein>
<reference evidence="1 2" key="1">
    <citation type="submission" date="2019-11" db="EMBL/GenBank/DDBJ databases">
        <authorList>
            <person name="Brisse S."/>
        </authorList>
    </citation>
    <scope>NUCLEOTIDE SEQUENCE [LARGE SCALE GENOMIC DNA]</scope>
    <source>
        <strain evidence="1">FRC0190</strain>
    </source>
</reference>
<dbReference type="AlphaFoldDB" id="A0A6I8MDH2"/>
<dbReference type="Proteomes" id="UP000423525">
    <property type="component" value="Chromosome"/>
</dbReference>
<gene>
    <name evidence="1" type="ORF">FRC0190_00367</name>
</gene>
<evidence type="ECO:0000313" key="1">
    <source>
        <dbReference type="EMBL" id="VZH84343.1"/>
    </source>
</evidence>
<name>A0A6I8MDH2_9CORY</name>
<accession>A0A6I8MDH2</accession>
<dbReference type="EMBL" id="LR738855">
    <property type="protein sequence ID" value="VZH84343.1"/>
    <property type="molecule type" value="Genomic_DNA"/>
</dbReference>
<dbReference type="KEGG" id="crf:FRC0190_00367"/>